<feature type="domain" description="Anti-sigma K factor RskA C-terminal" evidence="1">
    <location>
        <begin position="106"/>
        <end position="227"/>
    </location>
</feature>
<dbReference type="Pfam" id="PF10099">
    <property type="entry name" value="RskA_C"/>
    <property type="match status" value="1"/>
</dbReference>
<evidence type="ECO:0000259" key="1">
    <source>
        <dbReference type="Pfam" id="PF10099"/>
    </source>
</evidence>
<dbReference type="RefSeq" id="WP_245415422.1">
    <property type="nucleotide sequence ID" value="NZ_QGTR01000006.1"/>
</dbReference>
<protein>
    <submittedName>
        <fullName evidence="2">Anti-sigma-K factor RskA</fullName>
    </submittedName>
</protein>
<name>A0A317PD02_9HYPH</name>
<dbReference type="InterPro" id="IPR018764">
    <property type="entry name" value="RskA_C"/>
</dbReference>
<sequence length="237" mass="24712">MSATDLDRIADEYVVGLMDDDEAREIERRMAGEPALAAAISAAAERFLEIDLSETPVALAAEGWSGVEARLRAAEGAGGDPILLAAERLRRRPTVASHWRTVAQAGMAACLVLAAALGWQLSQPAPEMIAVLVDSAGEPQAVIEAFADDRVTVLPLVDFAVPDGSTLQVWTLPAVADAKPVSLGLIDHIARLNLRGPDLPAPAQGQLYEITIEQAGGSPTGLPTGPIVGKGFAKGII</sequence>
<gene>
    <name evidence="2" type="ORF">DFR52_10638</name>
</gene>
<dbReference type="GO" id="GO:0005886">
    <property type="term" value="C:plasma membrane"/>
    <property type="evidence" value="ECO:0007669"/>
    <property type="project" value="InterPro"/>
</dbReference>
<organism evidence="2 3">
    <name type="scientific">Hoeflea marina</name>
    <dbReference type="NCBI Taxonomy" id="274592"/>
    <lineage>
        <taxon>Bacteria</taxon>
        <taxon>Pseudomonadati</taxon>
        <taxon>Pseudomonadota</taxon>
        <taxon>Alphaproteobacteria</taxon>
        <taxon>Hyphomicrobiales</taxon>
        <taxon>Rhizobiaceae</taxon>
        <taxon>Hoeflea</taxon>
    </lineage>
</organism>
<comment type="caution">
    <text evidence="2">The sequence shown here is derived from an EMBL/GenBank/DDBJ whole genome shotgun (WGS) entry which is preliminary data.</text>
</comment>
<proteinExistence type="predicted"/>
<evidence type="ECO:0000313" key="3">
    <source>
        <dbReference type="Proteomes" id="UP000246352"/>
    </source>
</evidence>
<accession>A0A317PD02</accession>
<dbReference type="EMBL" id="QGTR01000006">
    <property type="protein sequence ID" value="PWV97515.1"/>
    <property type="molecule type" value="Genomic_DNA"/>
</dbReference>
<evidence type="ECO:0000313" key="2">
    <source>
        <dbReference type="EMBL" id="PWV97515.1"/>
    </source>
</evidence>
<keyword evidence="3" id="KW-1185">Reference proteome</keyword>
<reference evidence="2 3" key="1">
    <citation type="submission" date="2018-05" db="EMBL/GenBank/DDBJ databases">
        <title>Genomic Encyclopedia of Type Strains, Phase IV (KMG-IV): sequencing the most valuable type-strain genomes for metagenomic binning, comparative biology and taxonomic classification.</title>
        <authorList>
            <person name="Goeker M."/>
        </authorList>
    </citation>
    <scope>NUCLEOTIDE SEQUENCE [LARGE SCALE GENOMIC DNA]</scope>
    <source>
        <strain evidence="2 3">DSM 16791</strain>
    </source>
</reference>
<dbReference type="Proteomes" id="UP000246352">
    <property type="component" value="Unassembled WGS sequence"/>
</dbReference>
<dbReference type="AlphaFoldDB" id="A0A317PD02"/>